<dbReference type="RefSeq" id="WP_141363663.1">
    <property type="nucleotide sequence ID" value="NZ_BAAAJL010000003.1"/>
</dbReference>
<dbReference type="AlphaFoldDB" id="A0A4Y4DN41"/>
<gene>
    <name evidence="1" type="ORF">AUR04nite_15450</name>
</gene>
<protein>
    <submittedName>
        <fullName evidence="1">Uncharacterized protein</fullName>
    </submittedName>
</protein>
<accession>A0A4Y4DN41</accession>
<organism evidence="1 2">
    <name type="scientific">Glutamicibacter uratoxydans</name>
    <name type="common">Arthrobacter uratoxydans</name>
    <dbReference type="NCBI Taxonomy" id="43667"/>
    <lineage>
        <taxon>Bacteria</taxon>
        <taxon>Bacillati</taxon>
        <taxon>Actinomycetota</taxon>
        <taxon>Actinomycetes</taxon>
        <taxon>Micrococcales</taxon>
        <taxon>Micrococcaceae</taxon>
        <taxon>Glutamicibacter</taxon>
    </lineage>
</organism>
<sequence>MSKKSGAKKLLAVGLIGGIIAILVAVWKASKPIEDPWENEAPNPEAHLPVEEREVSVEEVRKILSDEQ</sequence>
<name>A0A4Y4DN41_GLUUR</name>
<comment type="caution">
    <text evidence="1">The sequence shown here is derived from an EMBL/GenBank/DDBJ whole genome shotgun (WGS) entry which is preliminary data.</text>
</comment>
<keyword evidence="2" id="KW-1185">Reference proteome</keyword>
<evidence type="ECO:0000313" key="1">
    <source>
        <dbReference type="EMBL" id="GED06013.1"/>
    </source>
</evidence>
<dbReference type="EMBL" id="BJNY01000008">
    <property type="protein sequence ID" value="GED06013.1"/>
    <property type="molecule type" value="Genomic_DNA"/>
</dbReference>
<reference evidence="1 2" key="1">
    <citation type="submission" date="2019-06" db="EMBL/GenBank/DDBJ databases">
        <title>Whole genome shotgun sequence of Glutamicibacter uratoxydans NBRC 15515.</title>
        <authorList>
            <person name="Hosoyama A."/>
            <person name="Uohara A."/>
            <person name="Ohji S."/>
            <person name="Ichikawa N."/>
        </authorList>
    </citation>
    <scope>NUCLEOTIDE SEQUENCE [LARGE SCALE GENOMIC DNA]</scope>
    <source>
        <strain evidence="1 2">NBRC 15515</strain>
    </source>
</reference>
<dbReference type="Proteomes" id="UP000316612">
    <property type="component" value="Unassembled WGS sequence"/>
</dbReference>
<proteinExistence type="predicted"/>
<evidence type="ECO:0000313" key="2">
    <source>
        <dbReference type="Proteomes" id="UP000316612"/>
    </source>
</evidence>